<dbReference type="RefSeq" id="WP_380018678.1">
    <property type="nucleotide sequence ID" value="NZ_JBHSHD010000002.1"/>
</dbReference>
<keyword evidence="2" id="KW-1185">Reference proteome</keyword>
<accession>A0ABV9QPT3</accession>
<evidence type="ECO:0000313" key="2">
    <source>
        <dbReference type="Proteomes" id="UP001595886"/>
    </source>
</evidence>
<evidence type="ECO:0000313" key="1">
    <source>
        <dbReference type="EMBL" id="MFC4818942.1"/>
    </source>
</evidence>
<dbReference type="InterPro" id="IPR038444">
    <property type="entry name" value="DUF465_sf"/>
</dbReference>
<dbReference type="EMBL" id="JBHSHD010000002">
    <property type="protein sequence ID" value="MFC4818942.1"/>
    <property type="molecule type" value="Genomic_DNA"/>
</dbReference>
<sequence length="68" mass="7887">MLTDDPAAIVRRLAELRLEHRDLDVAITNMPRGPGCDELQLTRMKKRKLRLKDMISYLENKLIPDLDA</sequence>
<name>A0ABV9QPT3_9GAMM</name>
<protein>
    <submittedName>
        <fullName evidence="1">YdcH family protein</fullName>
    </submittedName>
</protein>
<comment type="caution">
    <text evidence="1">The sequence shown here is derived from an EMBL/GenBank/DDBJ whole genome shotgun (WGS) entry which is preliminary data.</text>
</comment>
<dbReference type="Proteomes" id="UP001595886">
    <property type="component" value="Unassembled WGS sequence"/>
</dbReference>
<reference evidence="2" key="1">
    <citation type="journal article" date="2019" name="Int. J. Syst. Evol. Microbiol.">
        <title>The Global Catalogue of Microorganisms (GCM) 10K type strain sequencing project: providing services to taxonomists for standard genome sequencing and annotation.</title>
        <authorList>
            <consortium name="The Broad Institute Genomics Platform"/>
            <consortium name="The Broad Institute Genome Sequencing Center for Infectious Disease"/>
            <person name="Wu L."/>
            <person name="Ma J."/>
        </authorList>
    </citation>
    <scope>NUCLEOTIDE SEQUENCE [LARGE SCALE GENOMIC DNA]</scope>
    <source>
        <strain evidence="2">CCUG 30340</strain>
    </source>
</reference>
<organism evidence="1 2">
    <name type="scientific">Dokdonella ginsengisoli</name>
    <dbReference type="NCBI Taxonomy" id="363846"/>
    <lineage>
        <taxon>Bacteria</taxon>
        <taxon>Pseudomonadati</taxon>
        <taxon>Pseudomonadota</taxon>
        <taxon>Gammaproteobacteria</taxon>
        <taxon>Lysobacterales</taxon>
        <taxon>Rhodanobacteraceae</taxon>
        <taxon>Dokdonella</taxon>
    </lineage>
</organism>
<dbReference type="Gene3D" id="6.10.280.50">
    <property type="match status" value="1"/>
</dbReference>
<dbReference type="InterPro" id="IPR007420">
    <property type="entry name" value="DUF465"/>
</dbReference>
<dbReference type="Pfam" id="PF04325">
    <property type="entry name" value="DUF465"/>
    <property type="match status" value="1"/>
</dbReference>
<gene>
    <name evidence="1" type="ORF">ACFO6Q_01320</name>
</gene>
<proteinExistence type="predicted"/>